<evidence type="ECO:0008006" key="4">
    <source>
        <dbReference type="Google" id="ProtNLM"/>
    </source>
</evidence>
<evidence type="ECO:0000256" key="1">
    <source>
        <dbReference type="SAM" id="MobiDB-lite"/>
    </source>
</evidence>
<dbReference type="Proteomes" id="UP000318590">
    <property type="component" value="Unassembled WGS sequence"/>
</dbReference>
<evidence type="ECO:0000313" key="2">
    <source>
        <dbReference type="EMBL" id="TRD22608.1"/>
    </source>
</evidence>
<proteinExistence type="predicted"/>
<accession>A0A547Q8A2</accession>
<keyword evidence="3" id="KW-1185">Reference proteome</keyword>
<comment type="caution">
    <text evidence="2">The sequence shown here is derived from an EMBL/GenBank/DDBJ whole genome shotgun (WGS) entry which is preliminary data.</text>
</comment>
<evidence type="ECO:0000313" key="3">
    <source>
        <dbReference type="Proteomes" id="UP000318590"/>
    </source>
</evidence>
<organism evidence="2 3">
    <name type="scientific">Palleronia caenipelagi</name>
    <dbReference type="NCBI Taxonomy" id="2489174"/>
    <lineage>
        <taxon>Bacteria</taxon>
        <taxon>Pseudomonadati</taxon>
        <taxon>Pseudomonadota</taxon>
        <taxon>Alphaproteobacteria</taxon>
        <taxon>Rhodobacterales</taxon>
        <taxon>Roseobacteraceae</taxon>
        <taxon>Palleronia</taxon>
    </lineage>
</organism>
<feature type="compositionally biased region" description="Polar residues" evidence="1">
    <location>
        <begin position="130"/>
        <end position="141"/>
    </location>
</feature>
<dbReference type="EMBL" id="VFSV01000005">
    <property type="protein sequence ID" value="TRD22608.1"/>
    <property type="molecule type" value="Genomic_DNA"/>
</dbReference>
<reference evidence="2 3" key="1">
    <citation type="submission" date="2019-06" db="EMBL/GenBank/DDBJ databases">
        <title>Paenimaribius caenipelagi gen. nov., sp. nov., isolated from a tidal flat.</title>
        <authorList>
            <person name="Yoon J.-H."/>
        </authorList>
    </citation>
    <scope>NUCLEOTIDE SEQUENCE [LARGE SCALE GENOMIC DNA]</scope>
    <source>
        <strain evidence="2 3">JBTF-M29</strain>
    </source>
</reference>
<dbReference type="AlphaFoldDB" id="A0A547Q8A2"/>
<feature type="region of interest" description="Disordered" evidence="1">
    <location>
        <begin position="121"/>
        <end position="156"/>
    </location>
</feature>
<sequence length="156" mass="16773">MAAAPAFAQEVNVSVFEGLWRASPTQQCVYEANSLESALRIADSRIDGVDTTCRMTNPFDVRDMDAVLFDLVCESVEGEFTERAMFVQAADGGLIVVWSGYAYKYERCDADAAEGTVVTSDQVGIPDQVEPSNAPVSTDSTPDAEPSDTDSTKLAD</sequence>
<gene>
    <name evidence="2" type="ORF">FEV53_04115</name>
</gene>
<name>A0A547Q8A2_9RHOB</name>
<protein>
    <recommendedName>
        <fullName evidence="4">DUF3617 family protein</fullName>
    </recommendedName>
</protein>